<dbReference type="Pfam" id="PF00400">
    <property type="entry name" value="WD40"/>
    <property type="match status" value="3"/>
</dbReference>
<evidence type="ECO:0000256" key="2">
    <source>
        <dbReference type="ARBA" id="ARBA00022737"/>
    </source>
</evidence>
<dbReference type="SUPFAM" id="SSF50978">
    <property type="entry name" value="WD40 repeat-like"/>
    <property type="match status" value="1"/>
</dbReference>
<dbReference type="EMBL" id="JANBPY010000209">
    <property type="protein sequence ID" value="KAJ1968254.1"/>
    <property type="molecule type" value="Genomic_DNA"/>
</dbReference>
<feature type="compositionally biased region" description="Polar residues" evidence="5">
    <location>
        <begin position="8"/>
        <end position="18"/>
    </location>
</feature>
<dbReference type="InterPro" id="IPR015943">
    <property type="entry name" value="WD40/YVTN_repeat-like_dom_sf"/>
</dbReference>
<comment type="caution">
    <text evidence="7">The sequence shown here is derived from an EMBL/GenBank/DDBJ whole genome shotgun (WGS) entry which is preliminary data.</text>
</comment>
<evidence type="ECO:0000259" key="6">
    <source>
        <dbReference type="Pfam" id="PF12265"/>
    </source>
</evidence>
<evidence type="ECO:0000256" key="4">
    <source>
        <dbReference type="PROSITE-ProRule" id="PRU00221"/>
    </source>
</evidence>
<dbReference type="GO" id="GO:0005730">
    <property type="term" value="C:nucleolus"/>
    <property type="evidence" value="ECO:0007669"/>
    <property type="project" value="TreeGrafter"/>
</dbReference>
<dbReference type="InterPro" id="IPR020472">
    <property type="entry name" value="WD40_PAC1"/>
</dbReference>
<dbReference type="Proteomes" id="UP001150925">
    <property type="component" value="Unassembled WGS sequence"/>
</dbReference>
<sequence length="517" mass="57611">MAKRPTSPEATGNGTEFSPQKAMALANTVGGDKVVRADSNQQRPQGDVEMGEFEDPWEDELASDDEGEVVDCASEDDDDMDRMDEDPNDDDEDNAEADDKDVQVYLPGQKLDPEEQLEVDNSAYVMLHSLNVRWPCLSFDFLPYPSGEVSSKFPLTTYAVAGTQADSPKNNELMVMKMSQLHKTQHDKADDDEDDNEDSDDENALDEDPLLETKILKHQGGVNRVRATNYKDRLTAATWADTGKVHIWDIHDHVEALARSGNHNASSNASTQKPMFSVHNHGHYEGFAMDWSQEGHLITGDINATIYLTQRNAANGAFQPDRIPFTGHTSSVEDLQWSPTERNVFASASADQTVRIWDCRQKNKSALTVHAHQDDVNVITWNHNASYLLASGSDDGIFSIWDLRTFGPSAGKKIEPVATFKWHQGPITSIEWHPQEESVLGVAGADDQVTLWDLSVEHDPEETREMNQATQAEVPPQLLFIHQGQSDIKEIHWHPKQAGVMMTTSGTGFNIFRTISI</sequence>
<evidence type="ECO:0000313" key="8">
    <source>
        <dbReference type="Proteomes" id="UP001150925"/>
    </source>
</evidence>
<dbReference type="PANTHER" id="PTHR45903:SF1">
    <property type="entry name" value="GLUTAMATE-RICH WD REPEAT-CONTAINING PROTEIN 1"/>
    <property type="match status" value="1"/>
</dbReference>
<dbReference type="GO" id="GO:0042254">
    <property type="term" value="P:ribosome biogenesis"/>
    <property type="evidence" value="ECO:0007669"/>
    <property type="project" value="TreeGrafter"/>
</dbReference>
<dbReference type="AlphaFoldDB" id="A0A9W8E8M6"/>
<dbReference type="InterPro" id="IPR036322">
    <property type="entry name" value="WD40_repeat_dom_sf"/>
</dbReference>
<evidence type="ECO:0000256" key="3">
    <source>
        <dbReference type="ARBA" id="ARBA00040876"/>
    </source>
</evidence>
<dbReference type="OrthoDB" id="2161379at2759"/>
<feature type="region of interest" description="Disordered" evidence="5">
    <location>
        <begin position="182"/>
        <end position="212"/>
    </location>
</feature>
<gene>
    <name evidence="7" type="primary">rrb1</name>
    <name evidence="7" type="ORF">IWQ62_001353</name>
</gene>
<evidence type="ECO:0000256" key="5">
    <source>
        <dbReference type="SAM" id="MobiDB-lite"/>
    </source>
</evidence>
<evidence type="ECO:0000256" key="1">
    <source>
        <dbReference type="ARBA" id="ARBA00022574"/>
    </source>
</evidence>
<dbReference type="InterPro" id="IPR051972">
    <property type="entry name" value="Glutamate-rich_WD_repeat"/>
</dbReference>
<evidence type="ECO:0000313" key="7">
    <source>
        <dbReference type="EMBL" id="KAJ1968254.1"/>
    </source>
</evidence>
<proteinExistence type="predicted"/>
<feature type="compositionally biased region" description="Acidic residues" evidence="5">
    <location>
        <begin position="49"/>
        <end position="99"/>
    </location>
</feature>
<feature type="repeat" description="WD" evidence="4">
    <location>
        <begin position="420"/>
        <end position="455"/>
    </location>
</feature>
<dbReference type="PROSITE" id="PS50082">
    <property type="entry name" value="WD_REPEATS_2"/>
    <property type="match status" value="3"/>
</dbReference>
<dbReference type="SMART" id="SM00320">
    <property type="entry name" value="WD40"/>
    <property type="match status" value="5"/>
</dbReference>
<dbReference type="Gene3D" id="2.130.10.10">
    <property type="entry name" value="YVTN repeat-like/Quinoprotein amine dehydrogenase"/>
    <property type="match status" value="1"/>
</dbReference>
<dbReference type="InterPro" id="IPR001680">
    <property type="entry name" value="WD40_rpt"/>
</dbReference>
<organism evidence="7 8">
    <name type="scientific">Dispira parvispora</name>
    <dbReference type="NCBI Taxonomy" id="1520584"/>
    <lineage>
        <taxon>Eukaryota</taxon>
        <taxon>Fungi</taxon>
        <taxon>Fungi incertae sedis</taxon>
        <taxon>Zoopagomycota</taxon>
        <taxon>Kickxellomycotina</taxon>
        <taxon>Dimargaritomycetes</taxon>
        <taxon>Dimargaritales</taxon>
        <taxon>Dimargaritaceae</taxon>
        <taxon>Dispira</taxon>
    </lineage>
</organism>
<feature type="domain" description="Histone-binding protein RBBP4-like N-terminal" evidence="6">
    <location>
        <begin position="114"/>
        <end position="182"/>
    </location>
</feature>
<dbReference type="Pfam" id="PF12265">
    <property type="entry name" value="CAF1C_H4-bd"/>
    <property type="match status" value="1"/>
</dbReference>
<feature type="region of interest" description="Disordered" evidence="5">
    <location>
        <begin position="1"/>
        <end position="102"/>
    </location>
</feature>
<accession>A0A9W8E8M6</accession>
<dbReference type="PROSITE" id="PS50294">
    <property type="entry name" value="WD_REPEATS_REGION"/>
    <property type="match status" value="3"/>
</dbReference>
<keyword evidence="2" id="KW-0677">Repeat</keyword>
<dbReference type="InterPro" id="IPR022052">
    <property type="entry name" value="Histone-bd_RBBP4-like_N"/>
</dbReference>
<feature type="repeat" description="WD" evidence="4">
    <location>
        <begin position="325"/>
        <end position="358"/>
    </location>
</feature>
<reference evidence="7" key="1">
    <citation type="submission" date="2022-07" db="EMBL/GenBank/DDBJ databases">
        <title>Phylogenomic reconstructions and comparative analyses of Kickxellomycotina fungi.</title>
        <authorList>
            <person name="Reynolds N.K."/>
            <person name="Stajich J.E."/>
            <person name="Barry K."/>
            <person name="Grigoriev I.V."/>
            <person name="Crous P."/>
            <person name="Smith M.E."/>
        </authorList>
    </citation>
    <scope>NUCLEOTIDE SEQUENCE</scope>
    <source>
        <strain evidence="7">RSA 1196</strain>
    </source>
</reference>
<keyword evidence="8" id="KW-1185">Reference proteome</keyword>
<feature type="repeat" description="WD" evidence="4">
    <location>
        <begin position="369"/>
        <end position="405"/>
    </location>
</feature>
<dbReference type="PRINTS" id="PR00320">
    <property type="entry name" value="GPROTEINBRPT"/>
</dbReference>
<protein>
    <recommendedName>
        <fullName evidence="3">Glutamate-rich WD repeat-containing protein 1</fullName>
    </recommendedName>
</protein>
<keyword evidence="1 4" id="KW-0853">WD repeat</keyword>
<dbReference type="PANTHER" id="PTHR45903">
    <property type="entry name" value="GLUTAMATE-RICH WD REPEAT-CONTAINING PROTEIN 1"/>
    <property type="match status" value="1"/>
</dbReference>
<feature type="compositionally biased region" description="Acidic residues" evidence="5">
    <location>
        <begin position="190"/>
        <end position="210"/>
    </location>
</feature>
<name>A0A9W8E8M6_9FUNG</name>